<gene>
    <name evidence="2" type="ORF">Y1Q_0019794</name>
</gene>
<sequence>MPSFGVRLGVALKRQRQKPRLDLAALSGPSRNMPRQHAGKLRQTNHLLEMSAASPKMCKSLLGQKQGRDRLHQSGCISFHEPQLTNSFESRETSGRQCFKLQHLEGPDARFSKGIWTNKDTDRCF</sequence>
<feature type="region of interest" description="Disordered" evidence="1">
    <location>
        <begin position="18"/>
        <end position="39"/>
    </location>
</feature>
<evidence type="ECO:0000256" key="1">
    <source>
        <dbReference type="SAM" id="MobiDB-lite"/>
    </source>
</evidence>
<evidence type="ECO:0000313" key="2">
    <source>
        <dbReference type="EMBL" id="KYO47711.1"/>
    </source>
</evidence>
<comment type="caution">
    <text evidence="2">The sequence shown here is derived from an EMBL/GenBank/DDBJ whole genome shotgun (WGS) entry which is preliminary data.</text>
</comment>
<keyword evidence="3" id="KW-1185">Reference proteome</keyword>
<accession>A0A151PF46</accession>
<evidence type="ECO:0000313" key="3">
    <source>
        <dbReference type="Proteomes" id="UP000050525"/>
    </source>
</evidence>
<dbReference type="EMBL" id="AKHW03000416">
    <property type="protein sequence ID" value="KYO47711.1"/>
    <property type="molecule type" value="Genomic_DNA"/>
</dbReference>
<dbReference type="AlphaFoldDB" id="A0A151PF46"/>
<organism evidence="2 3">
    <name type="scientific">Alligator mississippiensis</name>
    <name type="common">American alligator</name>
    <dbReference type="NCBI Taxonomy" id="8496"/>
    <lineage>
        <taxon>Eukaryota</taxon>
        <taxon>Metazoa</taxon>
        <taxon>Chordata</taxon>
        <taxon>Craniata</taxon>
        <taxon>Vertebrata</taxon>
        <taxon>Euteleostomi</taxon>
        <taxon>Archelosauria</taxon>
        <taxon>Archosauria</taxon>
        <taxon>Crocodylia</taxon>
        <taxon>Alligatoridae</taxon>
        <taxon>Alligatorinae</taxon>
        <taxon>Alligator</taxon>
    </lineage>
</organism>
<reference evidence="2 3" key="1">
    <citation type="journal article" date="2012" name="Genome Biol.">
        <title>Sequencing three crocodilian genomes to illuminate the evolution of archosaurs and amniotes.</title>
        <authorList>
            <person name="St John J.A."/>
            <person name="Braun E.L."/>
            <person name="Isberg S.R."/>
            <person name="Miles L.G."/>
            <person name="Chong A.Y."/>
            <person name="Gongora J."/>
            <person name="Dalzell P."/>
            <person name="Moran C."/>
            <person name="Bed'hom B."/>
            <person name="Abzhanov A."/>
            <person name="Burgess S.C."/>
            <person name="Cooksey A.M."/>
            <person name="Castoe T.A."/>
            <person name="Crawford N.G."/>
            <person name="Densmore L.D."/>
            <person name="Drew J.C."/>
            <person name="Edwards S.V."/>
            <person name="Faircloth B.C."/>
            <person name="Fujita M.K."/>
            <person name="Greenwold M.J."/>
            <person name="Hoffmann F.G."/>
            <person name="Howard J.M."/>
            <person name="Iguchi T."/>
            <person name="Janes D.E."/>
            <person name="Khan S.Y."/>
            <person name="Kohno S."/>
            <person name="de Koning A.J."/>
            <person name="Lance S.L."/>
            <person name="McCarthy F.M."/>
            <person name="McCormack J.E."/>
            <person name="Merchant M.E."/>
            <person name="Peterson D.G."/>
            <person name="Pollock D.D."/>
            <person name="Pourmand N."/>
            <person name="Raney B.J."/>
            <person name="Roessler K.A."/>
            <person name="Sanford J.R."/>
            <person name="Sawyer R.H."/>
            <person name="Schmidt C.J."/>
            <person name="Triplett E.W."/>
            <person name="Tuberville T.D."/>
            <person name="Venegas-Anaya M."/>
            <person name="Howard J.T."/>
            <person name="Jarvis E.D."/>
            <person name="Guillette L.J.Jr."/>
            <person name="Glenn T.C."/>
            <person name="Green R.E."/>
            <person name="Ray D.A."/>
        </authorList>
    </citation>
    <scope>NUCLEOTIDE SEQUENCE [LARGE SCALE GENOMIC DNA]</scope>
    <source>
        <strain evidence="2">KSC_2009_1</strain>
    </source>
</reference>
<proteinExistence type="predicted"/>
<protein>
    <submittedName>
        <fullName evidence="2">Uncharacterized protein</fullName>
    </submittedName>
</protein>
<dbReference type="Proteomes" id="UP000050525">
    <property type="component" value="Unassembled WGS sequence"/>
</dbReference>
<name>A0A151PF46_ALLMI</name>